<reference evidence="7 8" key="1">
    <citation type="submission" date="2018-05" db="EMBL/GenBank/DDBJ databases">
        <title>Genome sequencing and assembly of the regulated plant pathogen Lachnellula willkommii and related sister species for the development of diagnostic species identification markers.</title>
        <authorList>
            <person name="Giroux E."/>
            <person name="Bilodeau G."/>
        </authorList>
    </citation>
    <scope>NUCLEOTIDE SEQUENCE [LARGE SCALE GENOMIC DNA]</scope>
    <source>
        <strain evidence="7 8">CBS 268.59</strain>
    </source>
</reference>
<dbReference type="GO" id="GO:0005886">
    <property type="term" value="C:plasma membrane"/>
    <property type="evidence" value="ECO:0007669"/>
    <property type="project" value="TreeGrafter"/>
</dbReference>
<dbReference type="InterPro" id="IPR020846">
    <property type="entry name" value="MFS_dom"/>
</dbReference>
<evidence type="ECO:0000256" key="5">
    <source>
        <dbReference type="SAM" id="Phobius"/>
    </source>
</evidence>
<dbReference type="GO" id="GO:0022857">
    <property type="term" value="F:transmembrane transporter activity"/>
    <property type="evidence" value="ECO:0007669"/>
    <property type="project" value="InterPro"/>
</dbReference>
<feature type="transmembrane region" description="Helical" evidence="5">
    <location>
        <begin position="149"/>
        <end position="169"/>
    </location>
</feature>
<feature type="transmembrane region" description="Helical" evidence="5">
    <location>
        <begin position="12"/>
        <end position="36"/>
    </location>
</feature>
<evidence type="ECO:0000256" key="1">
    <source>
        <dbReference type="ARBA" id="ARBA00004141"/>
    </source>
</evidence>
<feature type="transmembrane region" description="Helical" evidence="5">
    <location>
        <begin position="248"/>
        <end position="269"/>
    </location>
</feature>
<evidence type="ECO:0000313" key="8">
    <source>
        <dbReference type="Proteomes" id="UP000469558"/>
    </source>
</evidence>
<dbReference type="SUPFAM" id="SSF103473">
    <property type="entry name" value="MFS general substrate transporter"/>
    <property type="match status" value="1"/>
</dbReference>
<dbReference type="InterPro" id="IPR011701">
    <property type="entry name" value="MFS"/>
</dbReference>
<dbReference type="Gene3D" id="1.20.1250.20">
    <property type="entry name" value="MFS general substrate transporter like domains"/>
    <property type="match status" value="1"/>
</dbReference>
<dbReference type="PANTHER" id="PTHR23501:SF198">
    <property type="entry name" value="AZOLE RESISTANCE PROTEIN 1-RELATED"/>
    <property type="match status" value="1"/>
</dbReference>
<feature type="domain" description="Major facilitator superfamily (MFS) profile" evidence="6">
    <location>
        <begin position="1"/>
        <end position="374"/>
    </location>
</feature>
<comment type="subcellular location">
    <subcellularLocation>
        <location evidence="1">Membrane</location>
        <topology evidence="1">Multi-pass membrane protein</topology>
    </subcellularLocation>
</comment>
<gene>
    <name evidence="7" type="primary">roqT_0</name>
    <name evidence="7" type="ORF">LSUE1_G003259</name>
</gene>
<dbReference type="InterPro" id="IPR036259">
    <property type="entry name" value="MFS_trans_sf"/>
</dbReference>
<sequence length="392" mass="42714">MTNINSETAFTGFMVAVFGLGNVIGPVIGGVFTQHLTWRWCFWINLIGGAVTAILLVSCYHPKKSELTKLPFAQKIKHLDLPGLALFMPSIVMLLVALQWGGNRFHWKSPTVLGLIMGFIIMMLMFVAWQWRQQEEASIPPRIAKQRSLYSAAAICFFGMGAIQVLNYYIPFWFQVIKGLNPQQSGVRYLALAIPNFVGSLVCGGLASRFGYYNPYLFFGTAVLAVASGVISTWKINSGNAMINGVQVMAGLGISCVGQTPVIGLILLFPDAEMPIVQSLAVFFQFFGGAIFLAIAENLFVSSLVENLQKFAPMVDTQMVIAIGAAGLRKVVSGKDLDGALLAYNAAIAQTFYLAAIGAVVGFLCSFGMKWRSIKEVQKIKQEAKGISMITF</sequence>
<keyword evidence="2 5" id="KW-0812">Transmembrane</keyword>
<feature type="transmembrane region" description="Helical" evidence="5">
    <location>
        <begin position="216"/>
        <end position="236"/>
    </location>
</feature>
<dbReference type="EMBL" id="QGMK01000606">
    <property type="protein sequence ID" value="TVY80813.1"/>
    <property type="molecule type" value="Genomic_DNA"/>
</dbReference>
<keyword evidence="3 5" id="KW-1133">Transmembrane helix</keyword>
<feature type="transmembrane region" description="Helical" evidence="5">
    <location>
        <begin position="81"/>
        <end position="100"/>
    </location>
</feature>
<dbReference type="Gene3D" id="1.20.1720.10">
    <property type="entry name" value="Multidrug resistance protein D"/>
    <property type="match status" value="1"/>
</dbReference>
<feature type="transmembrane region" description="Helical" evidence="5">
    <location>
        <begin position="276"/>
        <end position="296"/>
    </location>
</feature>
<proteinExistence type="predicted"/>
<evidence type="ECO:0000259" key="6">
    <source>
        <dbReference type="PROSITE" id="PS50850"/>
    </source>
</evidence>
<dbReference type="OrthoDB" id="10021397at2759"/>
<dbReference type="PANTHER" id="PTHR23501">
    <property type="entry name" value="MAJOR FACILITATOR SUPERFAMILY"/>
    <property type="match status" value="1"/>
</dbReference>
<evidence type="ECO:0000313" key="7">
    <source>
        <dbReference type="EMBL" id="TVY80813.1"/>
    </source>
</evidence>
<dbReference type="Proteomes" id="UP000469558">
    <property type="component" value="Unassembled WGS sequence"/>
</dbReference>
<dbReference type="Pfam" id="PF07690">
    <property type="entry name" value="MFS_1"/>
    <property type="match status" value="1"/>
</dbReference>
<dbReference type="AlphaFoldDB" id="A0A8T9CD39"/>
<dbReference type="PROSITE" id="PS50850">
    <property type="entry name" value="MFS"/>
    <property type="match status" value="1"/>
</dbReference>
<protein>
    <submittedName>
        <fullName evidence="7">Efflux pump roqT</fullName>
    </submittedName>
</protein>
<feature type="transmembrane region" description="Helical" evidence="5">
    <location>
        <begin position="112"/>
        <end position="129"/>
    </location>
</feature>
<evidence type="ECO:0000256" key="2">
    <source>
        <dbReference type="ARBA" id="ARBA00022692"/>
    </source>
</evidence>
<evidence type="ECO:0000256" key="4">
    <source>
        <dbReference type="ARBA" id="ARBA00023136"/>
    </source>
</evidence>
<accession>A0A8T9CD39</accession>
<evidence type="ECO:0000256" key="3">
    <source>
        <dbReference type="ARBA" id="ARBA00022989"/>
    </source>
</evidence>
<feature type="transmembrane region" description="Helical" evidence="5">
    <location>
        <begin position="342"/>
        <end position="365"/>
    </location>
</feature>
<keyword evidence="4 5" id="KW-0472">Membrane</keyword>
<name>A0A8T9CD39_9HELO</name>
<feature type="transmembrane region" description="Helical" evidence="5">
    <location>
        <begin position="42"/>
        <end position="60"/>
    </location>
</feature>
<keyword evidence="8" id="KW-1185">Reference proteome</keyword>
<organism evidence="7 8">
    <name type="scientific">Lachnellula suecica</name>
    <dbReference type="NCBI Taxonomy" id="602035"/>
    <lineage>
        <taxon>Eukaryota</taxon>
        <taxon>Fungi</taxon>
        <taxon>Dikarya</taxon>
        <taxon>Ascomycota</taxon>
        <taxon>Pezizomycotina</taxon>
        <taxon>Leotiomycetes</taxon>
        <taxon>Helotiales</taxon>
        <taxon>Lachnaceae</taxon>
        <taxon>Lachnellula</taxon>
    </lineage>
</organism>
<feature type="transmembrane region" description="Helical" evidence="5">
    <location>
        <begin position="189"/>
        <end position="207"/>
    </location>
</feature>
<comment type="caution">
    <text evidence="7">The sequence shown here is derived from an EMBL/GenBank/DDBJ whole genome shotgun (WGS) entry which is preliminary data.</text>
</comment>